<protein>
    <submittedName>
        <fullName evidence="2">Uncharacterized protein</fullName>
    </submittedName>
</protein>
<reference evidence="2 3" key="1">
    <citation type="submission" date="2018-09" db="EMBL/GenBank/DDBJ databases">
        <authorList>
            <person name="Zhu H."/>
        </authorList>
    </citation>
    <scope>NUCLEOTIDE SEQUENCE [LARGE SCALE GENOMIC DNA]</scope>
    <source>
        <strain evidence="2 3">K2R10-39</strain>
    </source>
</reference>
<name>A0A418WW74_9BURK</name>
<evidence type="ECO:0000313" key="3">
    <source>
        <dbReference type="Proteomes" id="UP000285190"/>
    </source>
</evidence>
<gene>
    <name evidence="2" type="ORF">D3870_21220</name>
</gene>
<evidence type="ECO:0000256" key="1">
    <source>
        <dbReference type="SAM" id="MobiDB-lite"/>
    </source>
</evidence>
<dbReference type="Proteomes" id="UP000285190">
    <property type="component" value="Unassembled WGS sequence"/>
</dbReference>
<organism evidence="2 3">
    <name type="scientific">Noviherbaspirillum cavernae</name>
    <dbReference type="NCBI Taxonomy" id="2320862"/>
    <lineage>
        <taxon>Bacteria</taxon>
        <taxon>Pseudomonadati</taxon>
        <taxon>Pseudomonadota</taxon>
        <taxon>Betaproteobacteria</taxon>
        <taxon>Burkholderiales</taxon>
        <taxon>Oxalobacteraceae</taxon>
        <taxon>Noviherbaspirillum</taxon>
    </lineage>
</organism>
<feature type="compositionally biased region" description="Basic and acidic residues" evidence="1">
    <location>
        <begin position="63"/>
        <end position="88"/>
    </location>
</feature>
<keyword evidence="3" id="KW-1185">Reference proteome</keyword>
<sequence>METNILAKKAASRSALDHAAAMPSPANGVEGKNHLTGAVATVVMAQTASVRRGSGSASDDMQDECRGKARAPKPSEHDAIGPSADKKQMPRGAKRMHDMPPAKGLPQVSDAERRRAAGGQLAGKDADPSQDQGAASLTIGDMNLAAAFDVVMEKNSGEREKATADVRPSRPGDDGLAGKHGARDLLSMESASPVQESRVEYLAMVAAPGSTTLAPPQLGKTTGLRALRPKSRVECERRCGSDGFCDPSDAHGCGGEYCIRLGMTELF</sequence>
<accession>A0A418WW74</accession>
<evidence type="ECO:0000313" key="2">
    <source>
        <dbReference type="EMBL" id="RJF96898.1"/>
    </source>
</evidence>
<dbReference type="AlphaFoldDB" id="A0A418WW74"/>
<feature type="region of interest" description="Disordered" evidence="1">
    <location>
        <begin position="155"/>
        <end position="179"/>
    </location>
</feature>
<feature type="region of interest" description="Disordered" evidence="1">
    <location>
        <begin position="49"/>
        <end position="134"/>
    </location>
</feature>
<dbReference type="EMBL" id="QYUN01000003">
    <property type="protein sequence ID" value="RJF96898.1"/>
    <property type="molecule type" value="Genomic_DNA"/>
</dbReference>
<feature type="region of interest" description="Disordered" evidence="1">
    <location>
        <begin position="1"/>
        <end position="33"/>
    </location>
</feature>
<dbReference type="RefSeq" id="WP_119743035.1">
    <property type="nucleotide sequence ID" value="NZ_QYUN01000003.1"/>
</dbReference>
<dbReference type="OrthoDB" id="8724798at2"/>
<feature type="compositionally biased region" description="Polar residues" evidence="1">
    <location>
        <begin position="49"/>
        <end position="59"/>
    </location>
</feature>
<feature type="compositionally biased region" description="Low complexity" evidence="1">
    <location>
        <begin position="12"/>
        <end position="21"/>
    </location>
</feature>
<comment type="caution">
    <text evidence="2">The sequence shown here is derived from an EMBL/GenBank/DDBJ whole genome shotgun (WGS) entry which is preliminary data.</text>
</comment>
<proteinExistence type="predicted"/>